<organism evidence="11 12">
    <name type="scientific">Ascoidea rubescens DSM 1968</name>
    <dbReference type="NCBI Taxonomy" id="1344418"/>
    <lineage>
        <taxon>Eukaryota</taxon>
        <taxon>Fungi</taxon>
        <taxon>Dikarya</taxon>
        <taxon>Ascomycota</taxon>
        <taxon>Saccharomycotina</taxon>
        <taxon>Saccharomycetes</taxon>
        <taxon>Ascoideaceae</taxon>
        <taxon>Ascoidea</taxon>
    </lineage>
</organism>
<keyword evidence="5" id="KW-0119">Carbohydrate metabolism</keyword>
<evidence type="ECO:0000256" key="1">
    <source>
        <dbReference type="ARBA" id="ARBA00000382"/>
    </source>
</evidence>
<comment type="similarity">
    <text evidence="2">Belongs to the glycosyl hydrolase 81 family.</text>
</comment>
<name>A0A1D2VFX6_9ASCO</name>
<dbReference type="Pfam" id="PF17652">
    <property type="entry name" value="Glyco_hydro81C"/>
    <property type="match status" value="1"/>
</dbReference>
<dbReference type="OrthoDB" id="4473401at2759"/>
<dbReference type="InterPro" id="IPR005200">
    <property type="entry name" value="Endo-beta-glucanase"/>
</dbReference>
<evidence type="ECO:0000313" key="11">
    <source>
        <dbReference type="EMBL" id="ODV60536.1"/>
    </source>
</evidence>
<dbReference type="FunFam" id="1.20.5.420:FF:000008">
    <property type="entry name" value="Endo-1,3-beta-glucanase Engl1"/>
    <property type="match status" value="1"/>
</dbReference>
<evidence type="ECO:0000259" key="10">
    <source>
        <dbReference type="Pfam" id="PF17652"/>
    </source>
</evidence>
<keyword evidence="12" id="KW-1185">Reference proteome</keyword>
<keyword evidence="8" id="KW-0624">Polysaccharide degradation</keyword>
<dbReference type="GO" id="GO:0052861">
    <property type="term" value="F:endo-1,3(4)-beta-glucanase activity"/>
    <property type="evidence" value="ECO:0007669"/>
    <property type="project" value="InterPro"/>
</dbReference>
<evidence type="ECO:0000256" key="7">
    <source>
        <dbReference type="ARBA" id="ARBA00023316"/>
    </source>
</evidence>
<keyword evidence="7" id="KW-0961">Cell wall biogenesis/degradation</keyword>
<dbReference type="PROSITE" id="PS52008">
    <property type="entry name" value="GH81"/>
    <property type="match status" value="1"/>
</dbReference>
<dbReference type="GeneID" id="30967133"/>
<dbReference type="RefSeq" id="XP_020046843.1">
    <property type="nucleotide sequence ID" value="XM_020193497.1"/>
</dbReference>
<evidence type="ECO:0000313" key="12">
    <source>
        <dbReference type="Proteomes" id="UP000095038"/>
    </source>
</evidence>
<evidence type="ECO:0000256" key="8">
    <source>
        <dbReference type="ARBA" id="ARBA00023326"/>
    </source>
</evidence>
<reference evidence="12" key="1">
    <citation type="submission" date="2016-05" db="EMBL/GenBank/DDBJ databases">
        <title>Comparative genomics of biotechnologically important yeasts.</title>
        <authorList>
            <consortium name="DOE Joint Genome Institute"/>
            <person name="Riley R."/>
            <person name="Haridas S."/>
            <person name="Wolfe K.H."/>
            <person name="Lopes M.R."/>
            <person name="Hittinger C.T."/>
            <person name="Goker M."/>
            <person name="Salamov A."/>
            <person name="Wisecaver J."/>
            <person name="Long T.M."/>
            <person name="Aerts A.L."/>
            <person name="Barry K."/>
            <person name="Choi C."/>
            <person name="Clum A."/>
            <person name="Coughlan A.Y."/>
            <person name="Deshpande S."/>
            <person name="Douglass A.P."/>
            <person name="Hanson S.J."/>
            <person name="Klenk H.-P."/>
            <person name="Labutti K."/>
            <person name="Lapidus A."/>
            <person name="Lindquist E."/>
            <person name="Lipzen A."/>
            <person name="Meier-Kolthoff J.P."/>
            <person name="Ohm R.A."/>
            <person name="Otillar R.P."/>
            <person name="Pangilinan J."/>
            <person name="Peng Y."/>
            <person name="Rokas A."/>
            <person name="Rosa C.A."/>
            <person name="Scheuner C."/>
            <person name="Sibirny A.A."/>
            <person name="Slot J.C."/>
            <person name="Stielow J.B."/>
            <person name="Sun H."/>
            <person name="Kurtzman C.P."/>
            <person name="Blackwell M."/>
            <person name="Grigoriev I.V."/>
            <person name="Jeffries T.W."/>
        </authorList>
    </citation>
    <scope>NUCLEOTIDE SEQUENCE [LARGE SCALE GENOMIC DNA]</scope>
    <source>
        <strain evidence="12">DSM 1968</strain>
    </source>
</reference>
<keyword evidence="4 11" id="KW-0378">Hydrolase</keyword>
<sequence length="669" mass="74164">MWFATYHNGFAISQTTSSQITFSNGDNDSTASYYTAPTNIGSVVFSATVFDENVSMDVTDLKDMSVLVTLFKDSLDNDETSDNFIDIPLVQGMGLISGTYNGNLITRLKSSIGFSTLVLESSTSLNSDTLKYKASLFDGVDWLIYVTFPESSLDSMDEYSLQVENNYVIEGNLAIDGLLIQVAVSPDDSSLETYYDQAAGIYTTSAYITGSASCNSATYAINYVTEGSSISGSTMVFALPHHLVSLSGSTSQFATGISLDSTTKGKMYGFLSNSLIMNEDITDVKRINFLPINSTSKGEIEYTEKQLQLLGEVINEELSVDISGALNGLNTYYIGKIIDKYAYILLVIESIVQDQEMSESTLIRMKETFDIILKNEQLYALIYDTKFGGITSSGALDNYADSTGFDFGASFYNDHHFHYGYIIHAAAIIGFVDYKVYGENSTWVSDNKDYINSLIRDVSNSNRDDEYFPFSRSFDWFQGHSWASGLYSSGSGKNEESTSEDYHYYYGMKLWGKVTGDGSLENRGNLILSIMSKSINLYFLYSSENTVQPSKIIENKVAGILFDQKIDYTTYFGTNTEYIHGIHMLPITPISSIIRKENFVGEEWDSKLGGIIDSVESGWTGILRLNQALVNPQESYEFFSQEGFDSAKYLDNGQSRTWALAFSGALANL</sequence>
<dbReference type="InParanoid" id="A0A1D2VFX6"/>
<dbReference type="InterPro" id="IPR040451">
    <property type="entry name" value="GH81_N"/>
</dbReference>
<protein>
    <recommendedName>
        <fullName evidence="3">glucan endo-1,3-beta-D-glucosidase</fullName>
        <ecNumber evidence="3">3.2.1.39</ecNumber>
    </recommendedName>
</protein>
<dbReference type="GO" id="GO:0000272">
    <property type="term" value="P:polysaccharide catabolic process"/>
    <property type="evidence" value="ECO:0007669"/>
    <property type="project" value="UniProtKB-KW"/>
</dbReference>
<dbReference type="PANTHER" id="PTHR31983:SF20">
    <property type="entry name" value="GLUCAN ENDO-1,3-BETA-D-GLUCOSIDASE 1"/>
    <property type="match status" value="1"/>
</dbReference>
<comment type="catalytic activity">
    <reaction evidence="1">
        <text>Hydrolysis of (1-&gt;3)-beta-D-glucosidic linkages in (1-&gt;3)-beta-D-glucans.</text>
        <dbReference type="EC" id="3.2.1.39"/>
    </reaction>
</comment>
<feature type="domain" description="Glycosyl hydrolase family 81 C-terminal" evidence="10">
    <location>
        <begin position="302"/>
        <end position="660"/>
    </location>
</feature>
<dbReference type="GO" id="GO:0042973">
    <property type="term" value="F:glucan endo-1,3-beta-D-glucosidase activity"/>
    <property type="evidence" value="ECO:0007669"/>
    <property type="project" value="UniProtKB-EC"/>
</dbReference>
<dbReference type="FunCoup" id="A0A1D2VFX6">
    <property type="interactions" value="197"/>
</dbReference>
<dbReference type="EMBL" id="KV454482">
    <property type="protein sequence ID" value="ODV60536.1"/>
    <property type="molecule type" value="Genomic_DNA"/>
</dbReference>
<dbReference type="AlphaFoldDB" id="A0A1D2VFX6"/>
<evidence type="ECO:0000256" key="5">
    <source>
        <dbReference type="ARBA" id="ARBA00023277"/>
    </source>
</evidence>
<evidence type="ECO:0000259" key="9">
    <source>
        <dbReference type="Pfam" id="PF03639"/>
    </source>
</evidence>
<evidence type="ECO:0000256" key="3">
    <source>
        <dbReference type="ARBA" id="ARBA00012780"/>
    </source>
</evidence>
<dbReference type="Gene3D" id="2.70.98.30">
    <property type="entry name" value="Golgi alpha-mannosidase II, domain 4"/>
    <property type="match status" value="1"/>
</dbReference>
<evidence type="ECO:0000256" key="4">
    <source>
        <dbReference type="ARBA" id="ARBA00022801"/>
    </source>
</evidence>
<dbReference type="Proteomes" id="UP000095038">
    <property type="component" value="Unassembled WGS sequence"/>
</dbReference>
<gene>
    <name evidence="11" type="ORF">ASCRUDRAFT_76500</name>
</gene>
<dbReference type="EC" id="3.2.1.39" evidence="3"/>
<dbReference type="Gene3D" id="1.20.5.420">
    <property type="entry name" value="Immunoglobulin FC, subunit C"/>
    <property type="match status" value="1"/>
</dbReference>
<dbReference type="InterPro" id="IPR040720">
    <property type="entry name" value="GH81_C"/>
</dbReference>
<accession>A0A1D2VFX6</accession>
<evidence type="ECO:0000256" key="6">
    <source>
        <dbReference type="ARBA" id="ARBA00023295"/>
    </source>
</evidence>
<keyword evidence="6" id="KW-0326">Glycosidase</keyword>
<proteinExistence type="inferred from homology"/>
<dbReference type="GO" id="GO:0009986">
    <property type="term" value="C:cell surface"/>
    <property type="evidence" value="ECO:0007669"/>
    <property type="project" value="TreeGrafter"/>
</dbReference>
<dbReference type="GO" id="GO:0071555">
    <property type="term" value="P:cell wall organization"/>
    <property type="evidence" value="ECO:0007669"/>
    <property type="project" value="UniProtKB-KW"/>
</dbReference>
<dbReference type="STRING" id="1344418.A0A1D2VFX6"/>
<evidence type="ECO:0000256" key="2">
    <source>
        <dbReference type="ARBA" id="ARBA00010730"/>
    </source>
</evidence>
<dbReference type="Pfam" id="PF03639">
    <property type="entry name" value="Glyco_hydro_81"/>
    <property type="match status" value="1"/>
</dbReference>
<dbReference type="PANTHER" id="PTHR31983">
    <property type="entry name" value="ENDO-1,3(4)-BETA-GLUCANASE 1"/>
    <property type="match status" value="1"/>
</dbReference>
<feature type="domain" description="Glycosyl hydrolase family 81 N-terminal" evidence="9">
    <location>
        <begin position="7"/>
        <end position="293"/>
    </location>
</feature>